<proteinExistence type="predicted"/>
<protein>
    <recommendedName>
        <fullName evidence="4">Carboxypeptidase regulatory-like domain-containing protein</fullName>
    </recommendedName>
</protein>
<feature type="chain" id="PRO_5046041934" description="Carboxypeptidase regulatory-like domain-containing protein" evidence="1">
    <location>
        <begin position="19"/>
        <end position="129"/>
    </location>
</feature>
<reference evidence="2 3" key="1">
    <citation type="submission" date="2024-02" db="EMBL/GenBank/DDBJ databases">
        <title>A novel Gemmatimonadota bacterium.</title>
        <authorList>
            <person name="Du Z.-J."/>
            <person name="Ye Y.-Q."/>
        </authorList>
    </citation>
    <scope>NUCLEOTIDE SEQUENCE [LARGE SCALE GENOMIC DNA]</scope>
    <source>
        <strain evidence="2 3">DH-20</strain>
    </source>
</reference>
<feature type="signal peptide" evidence="1">
    <location>
        <begin position="1"/>
        <end position="18"/>
    </location>
</feature>
<evidence type="ECO:0000313" key="3">
    <source>
        <dbReference type="Proteomes" id="UP001484239"/>
    </source>
</evidence>
<gene>
    <name evidence="2" type="ORF">WI372_13615</name>
</gene>
<dbReference type="Proteomes" id="UP001484239">
    <property type="component" value="Unassembled WGS sequence"/>
</dbReference>
<dbReference type="EMBL" id="JBBHLI010000008">
    <property type="protein sequence ID" value="MEK9502025.1"/>
    <property type="molecule type" value="Genomic_DNA"/>
</dbReference>
<name>A0ABU9EEW7_9BACT</name>
<organism evidence="2 3">
    <name type="scientific">Gaopeijia maritima</name>
    <dbReference type="NCBI Taxonomy" id="3119007"/>
    <lineage>
        <taxon>Bacteria</taxon>
        <taxon>Pseudomonadati</taxon>
        <taxon>Gemmatimonadota</taxon>
        <taxon>Longimicrobiia</taxon>
        <taxon>Gaopeijiales</taxon>
        <taxon>Gaopeijiaceae</taxon>
        <taxon>Gaopeijia</taxon>
    </lineage>
</organism>
<comment type="caution">
    <text evidence="2">The sequence shown here is derived from an EMBL/GenBank/DDBJ whole genome shotgun (WGS) entry which is preliminary data.</text>
</comment>
<evidence type="ECO:0008006" key="4">
    <source>
        <dbReference type="Google" id="ProtNLM"/>
    </source>
</evidence>
<dbReference type="PROSITE" id="PS51257">
    <property type="entry name" value="PROKAR_LIPOPROTEIN"/>
    <property type="match status" value="1"/>
</dbReference>
<accession>A0ABU9EEW7</accession>
<sequence>MAARRTTSLLFAAAVVLAGCSAGSLLGPEAPQGVEGTVLIGPQCPVAIASDPCPDLPFEATLDIWDDGGSYITRVRSGPDGRFRVGLLAGDYVIEPESGSPFPWAGAVEVRVDDGRWSEVTVHYDTGIR</sequence>
<dbReference type="RefSeq" id="WP_405280648.1">
    <property type="nucleotide sequence ID" value="NZ_JBBHLI010000008.1"/>
</dbReference>
<evidence type="ECO:0000313" key="2">
    <source>
        <dbReference type="EMBL" id="MEK9502025.1"/>
    </source>
</evidence>
<evidence type="ECO:0000256" key="1">
    <source>
        <dbReference type="SAM" id="SignalP"/>
    </source>
</evidence>
<keyword evidence="3" id="KW-1185">Reference proteome</keyword>
<keyword evidence="1" id="KW-0732">Signal</keyword>